<keyword evidence="1" id="KW-0812">Transmembrane</keyword>
<dbReference type="Proteomes" id="UP000275321">
    <property type="component" value="Unassembled WGS sequence"/>
</dbReference>
<evidence type="ECO:0000256" key="1">
    <source>
        <dbReference type="SAM" id="Phobius"/>
    </source>
</evidence>
<comment type="caution">
    <text evidence="2">The sequence shown here is derived from an EMBL/GenBank/DDBJ whole genome shotgun (WGS) entry which is preliminary data.</text>
</comment>
<gene>
    <name evidence="2" type="ORF">EGK68_17385</name>
</gene>
<keyword evidence="1" id="KW-0472">Membrane</keyword>
<feature type="transmembrane region" description="Helical" evidence="1">
    <location>
        <begin position="21"/>
        <end position="40"/>
    </location>
</feature>
<organism evidence="2 3">
    <name type="scientific">Enterobacter cloacae</name>
    <dbReference type="NCBI Taxonomy" id="550"/>
    <lineage>
        <taxon>Bacteria</taxon>
        <taxon>Pseudomonadati</taxon>
        <taxon>Pseudomonadota</taxon>
        <taxon>Gammaproteobacteria</taxon>
        <taxon>Enterobacterales</taxon>
        <taxon>Enterobacteriaceae</taxon>
        <taxon>Enterobacter</taxon>
        <taxon>Enterobacter cloacae complex</taxon>
    </lineage>
</organism>
<dbReference type="AlphaFoldDB" id="A0A427KIP9"/>
<dbReference type="RefSeq" id="WP_001474554.1">
    <property type="nucleotide sequence ID" value="NZ_RHWT01000025.1"/>
</dbReference>
<reference evidence="2 3" key="1">
    <citation type="submission" date="2018-10" db="EMBL/GenBank/DDBJ databases">
        <title>Transmission dynamics of multidrug resistant bacteria on intensive care unit surfaces.</title>
        <authorList>
            <person name="D'Souza A.W."/>
            <person name="Potter R.F."/>
            <person name="Wallace M."/>
            <person name="Shupe A."/>
            <person name="Patel S."/>
            <person name="Sun S."/>
            <person name="Gul D."/>
            <person name="Kwon J.H."/>
            <person name="Andleeb S."/>
            <person name="Burnham C.-A.D."/>
            <person name="Dantas G."/>
        </authorList>
    </citation>
    <scope>NUCLEOTIDE SEQUENCE [LARGE SCALE GENOMIC DNA]</scope>
    <source>
        <strain evidence="2 3">EC_073</strain>
    </source>
</reference>
<feature type="transmembrane region" description="Helical" evidence="1">
    <location>
        <begin position="52"/>
        <end position="72"/>
    </location>
</feature>
<evidence type="ECO:0000313" key="2">
    <source>
        <dbReference type="EMBL" id="RSB29263.1"/>
    </source>
</evidence>
<name>A0A427KIP9_ENTCL</name>
<proteinExistence type="predicted"/>
<sequence>MMNIEKIKSSKPFIYFLSKKEIFWTLIVCVFIISLPFYDWSWLITEKLKSNLPVIITLLTFLIGVFIVWFVVRSIIGKRYSLKIEKLTFGGMNILFNTTSTLYINSVLSFLDTKRSLFIIREEYDNFSEVLDSYYQTYTFFRQEMKILDPIRDKELYDFTNDLLMIINKFLTKHQNNYRRWYKFISESKNPLPNEDGKYFYDTPIGSVQKLYYDYEVIISGFKEVNNFFSDQVKTKFNVNIEKWDW</sequence>
<evidence type="ECO:0000313" key="3">
    <source>
        <dbReference type="Proteomes" id="UP000275321"/>
    </source>
</evidence>
<dbReference type="EMBL" id="RHWT01000025">
    <property type="protein sequence ID" value="RSB29263.1"/>
    <property type="molecule type" value="Genomic_DNA"/>
</dbReference>
<protein>
    <submittedName>
        <fullName evidence="2">Uncharacterized protein</fullName>
    </submittedName>
</protein>
<accession>A0A427KIP9</accession>
<keyword evidence="1" id="KW-1133">Transmembrane helix</keyword>